<protein>
    <recommendedName>
        <fullName evidence="4">MORN repeat-containing protein</fullName>
    </recommendedName>
</protein>
<reference evidence="2 3" key="1">
    <citation type="journal article" date="2024" name="BMC Biol.">
        <title>Comparative genomics of Ascetosporea gives new insight into the evolutionary basis for animal parasitism in Rhizaria.</title>
        <authorList>
            <person name="Hiltunen Thoren M."/>
            <person name="Onut-Brannstrom I."/>
            <person name="Alfjorden A."/>
            <person name="Peckova H."/>
            <person name="Swords F."/>
            <person name="Hooper C."/>
            <person name="Holzer A.S."/>
            <person name="Bass D."/>
            <person name="Burki F."/>
        </authorList>
    </citation>
    <scope>NUCLEOTIDE SEQUENCE [LARGE SCALE GENOMIC DNA]</scope>
    <source>
        <strain evidence="2">20-A016</strain>
    </source>
</reference>
<evidence type="ECO:0000313" key="2">
    <source>
        <dbReference type="EMBL" id="MES1920122.1"/>
    </source>
</evidence>
<evidence type="ECO:0008006" key="4">
    <source>
        <dbReference type="Google" id="ProtNLM"/>
    </source>
</evidence>
<accession>A0ABV2ALE1</accession>
<gene>
    <name evidence="2" type="ORF">MHBO_001838</name>
</gene>
<evidence type="ECO:0000256" key="1">
    <source>
        <dbReference type="SAM" id="Coils"/>
    </source>
</evidence>
<keyword evidence="1" id="KW-0175">Coiled coil</keyword>
<organism evidence="2 3">
    <name type="scientific">Bonamia ostreae</name>
    <dbReference type="NCBI Taxonomy" id="126728"/>
    <lineage>
        <taxon>Eukaryota</taxon>
        <taxon>Sar</taxon>
        <taxon>Rhizaria</taxon>
        <taxon>Endomyxa</taxon>
        <taxon>Ascetosporea</taxon>
        <taxon>Haplosporida</taxon>
        <taxon>Bonamia</taxon>
    </lineage>
</organism>
<proteinExistence type="predicted"/>
<feature type="coiled-coil region" evidence="1">
    <location>
        <begin position="18"/>
        <end position="52"/>
    </location>
</feature>
<sequence length="186" mass="21801">MSELICEQKFEQILKQRLFELEKEILRQLADLKKWNKQRENRKSHKNEINEECYQREMICIFSKTKNDLNLLKKNLIDCRKDVKDIKSAIFENKKMGTFKKINKMIKDFKLFNSERGFGATNAVGTYNGQISEGLPDGEGEWTGIFFRFNGNWKKGVIDGIGVVTKLSNGEWFNGFWENGVLINKF</sequence>
<name>A0ABV2ALE1_9EUKA</name>
<evidence type="ECO:0000313" key="3">
    <source>
        <dbReference type="Proteomes" id="UP001439008"/>
    </source>
</evidence>
<dbReference type="EMBL" id="JBDODL010000520">
    <property type="protein sequence ID" value="MES1920122.1"/>
    <property type="molecule type" value="Genomic_DNA"/>
</dbReference>
<keyword evidence="3" id="KW-1185">Reference proteome</keyword>
<dbReference type="Proteomes" id="UP001439008">
    <property type="component" value="Unassembled WGS sequence"/>
</dbReference>
<comment type="caution">
    <text evidence="2">The sequence shown here is derived from an EMBL/GenBank/DDBJ whole genome shotgun (WGS) entry which is preliminary data.</text>
</comment>